<dbReference type="Proteomes" id="UP000481861">
    <property type="component" value="Unassembled WGS sequence"/>
</dbReference>
<evidence type="ECO:0000313" key="2">
    <source>
        <dbReference type="Proteomes" id="UP000481861"/>
    </source>
</evidence>
<evidence type="ECO:0008006" key="3">
    <source>
        <dbReference type="Google" id="ProtNLM"/>
    </source>
</evidence>
<dbReference type="OrthoDB" id="3937459at2759"/>
<dbReference type="EMBL" id="JAADJZ010000014">
    <property type="protein sequence ID" value="KAF2870102.1"/>
    <property type="molecule type" value="Genomic_DNA"/>
</dbReference>
<gene>
    <name evidence="1" type="ORF">BDV95DRAFT_73711</name>
</gene>
<comment type="caution">
    <text evidence="1">The sequence shown here is derived from an EMBL/GenBank/DDBJ whole genome shotgun (WGS) entry which is preliminary data.</text>
</comment>
<dbReference type="AlphaFoldDB" id="A0A7C8MCT9"/>
<organism evidence="1 2">
    <name type="scientific">Massariosphaeria phaeospora</name>
    <dbReference type="NCBI Taxonomy" id="100035"/>
    <lineage>
        <taxon>Eukaryota</taxon>
        <taxon>Fungi</taxon>
        <taxon>Dikarya</taxon>
        <taxon>Ascomycota</taxon>
        <taxon>Pezizomycotina</taxon>
        <taxon>Dothideomycetes</taxon>
        <taxon>Pleosporomycetidae</taxon>
        <taxon>Pleosporales</taxon>
        <taxon>Pleosporales incertae sedis</taxon>
        <taxon>Massariosphaeria</taxon>
    </lineage>
</organism>
<proteinExistence type="predicted"/>
<evidence type="ECO:0000313" key="1">
    <source>
        <dbReference type="EMBL" id="KAF2870102.1"/>
    </source>
</evidence>
<name>A0A7C8MCT9_9PLEO</name>
<sequence length="201" mass="23475">MANSFCEWIEITADAQIHVFGEEPGRQWLDILYTLQSRFKFEGHQKCYWAQVEEQPELLWIWIGWQTKAFYEQQKDSEQSKSLYTKLADFSSTPLRLSHVEFEHPWSYAFTALDQCWPSITLLYYPPLTKISAQQRNKLREIKSMALIADALRDPATCRAATMSQPISLWTIGYRQSEKQRSELGIRNKSGVVTQASPRLF</sequence>
<accession>A0A7C8MCT9</accession>
<keyword evidence="2" id="KW-1185">Reference proteome</keyword>
<reference evidence="1 2" key="1">
    <citation type="submission" date="2020-01" db="EMBL/GenBank/DDBJ databases">
        <authorList>
            <consortium name="DOE Joint Genome Institute"/>
            <person name="Haridas S."/>
            <person name="Albert R."/>
            <person name="Binder M."/>
            <person name="Bloem J."/>
            <person name="Labutti K."/>
            <person name="Salamov A."/>
            <person name="Andreopoulos B."/>
            <person name="Baker S.E."/>
            <person name="Barry K."/>
            <person name="Bills G."/>
            <person name="Bluhm B.H."/>
            <person name="Cannon C."/>
            <person name="Castanera R."/>
            <person name="Culley D.E."/>
            <person name="Daum C."/>
            <person name="Ezra D."/>
            <person name="Gonzalez J.B."/>
            <person name="Henrissat B."/>
            <person name="Kuo A."/>
            <person name="Liang C."/>
            <person name="Lipzen A."/>
            <person name="Lutzoni F."/>
            <person name="Magnuson J."/>
            <person name="Mondo S."/>
            <person name="Nolan M."/>
            <person name="Ohm R."/>
            <person name="Pangilinan J."/>
            <person name="Park H.-J.H."/>
            <person name="Ramirez L."/>
            <person name="Alfaro M."/>
            <person name="Sun H."/>
            <person name="Tritt A."/>
            <person name="Yoshinaga Y."/>
            <person name="Zwiers L.-H.L."/>
            <person name="Turgeon B.G."/>
            <person name="Goodwin S.B."/>
            <person name="Spatafora J.W."/>
            <person name="Crous P.W."/>
            <person name="Grigoriev I.V."/>
        </authorList>
    </citation>
    <scope>NUCLEOTIDE SEQUENCE [LARGE SCALE GENOMIC DNA]</scope>
    <source>
        <strain evidence="1 2">CBS 611.86</strain>
    </source>
</reference>
<protein>
    <recommendedName>
        <fullName evidence="3">ABM domain-containing protein</fullName>
    </recommendedName>
</protein>